<keyword evidence="3" id="KW-0547">Nucleotide-binding</keyword>
<dbReference type="EC" id="5.6.2.3" evidence="2 3"/>
<evidence type="ECO:0000256" key="2">
    <source>
        <dbReference type="NCBIfam" id="TIGR00665"/>
    </source>
</evidence>
<comment type="catalytic activity">
    <reaction evidence="3">
        <text>ATP + H2O = ADP + phosphate + H(+)</text>
        <dbReference type="Rhea" id="RHEA:13065"/>
        <dbReference type="ChEBI" id="CHEBI:15377"/>
        <dbReference type="ChEBI" id="CHEBI:15378"/>
        <dbReference type="ChEBI" id="CHEBI:30616"/>
        <dbReference type="ChEBI" id="CHEBI:43474"/>
        <dbReference type="ChEBI" id="CHEBI:456216"/>
        <dbReference type="EC" id="5.6.2.3"/>
    </reaction>
</comment>
<dbReference type="GO" id="GO:0003678">
    <property type="term" value="F:DNA helicase activity"/>
    <property type="evidence" value="ECO:0007669"/>
    <property type="project" value="UniProtKB-EC"/>
</dbReference>
<keyword evidence="3 5" id="KW-0378">Hydrolase</keyword>
<evidence type="ECO:0000259" key="4">
    <source>
        <dbReference type="PROSITE" id="PS51199"/>
    </source>
</evidence>
<comment type="similarity">
    <text evidence="3">Belongs to the helicase family. DnaB subfamily.</text>
</comment>
<accession>A0ABS6FEC4</accession>
<evidence type="ECO:0000313" key="6">
    <source>
        <dbReference type="Proteomes" id="UP000783742"/>
    </source>
</evidence>
<keyword evidence="1 3" id="KW-0235">DNA replication</keyword>
<dbReference type="CDD" id="cd00984">
    <property type="entry name" value="DnaB_C"/>
    <property type="match status" value="1"/>
</dbReference>
<sequence length="451" mass="50280">MAQNEFNLNPENMKLPPHNKEAEESAIGSMLLSKEAITSSIEIIKPRDFYQDAHRKIYEAILTIYNRNEPVDVITIAEELKRTESLEEVGGITYLADLSSNVTAVSNIKTYCEIIKEKGVLRELIKASDEVISAAYSPEATAEAVKELAETNIFEIAKDSTRNGLENIRTVALESFSEMEKKALNPNALTGVTTGFADLDRKISGLQKSDLILLAARPSMGKTALMVNIATNAAMKGGASVAMFSLEMSKNQLLQRIISSTSHVDLQKVISGNLSEEDWTKIINAMPIISNLNIEIDDTAGISPLELKAKCRRMKTEKNLDLIVIDYLQLMQMSSRVESRQQEISAISRNLKAIAKELEVPVVALSQLSRAPELRTDHRPILSDLRESGAIEQDADIVLFLYRDDYYTKEESEKPNIGEVIIAKHRNGPTGTVELMFKKEFTKFLNLQRTE</sequence>
<gene>
    <name evidence="5" type="primary">dnaB</name>
    <name evidence="5" type="ORF">KQI68_01595</name>
</gene>
<comment type="function">
    <text evidence="3">The main replicative DNA helicase, it participates in initiation and elongation during chromosome replication. Travels ahead of the DNA replisome, separating dsDNA into templates for DNA synthesis. A processive ATP-dependent 5'-3' DNA helicase it has DNA-dependent ATPase activity.</text>
</comment>
<dbReference type="Proteomes" id="UP000783742">
    <property type="component" value="Unassembled WGS sequence"/>
</dbReference>
<evidence type="ECO:0000313" key="5">
    <source>
        <dbReference type="EMBL" id="MBU5668526.1"/>
    </source>
</evidence>
<dbReference type="InterPro" id="IPR007693">
    <property type="entry name" value="DNA_helicase_DnaB-like_N"/>
</dbReference>
<comment type="caution">
    <text evidence="5">The sequence shown here is derived from an EMBL/GenBank/DDBJ whole genome shotgun (WGS) entry which is preliminary data.</text>
</comment>
<keyword evidence="3" id="KW-0238">DNA-binding</keyword>
<dbReference type="RefSeq" id="WP_216548309.1">
    <property type="nucleotide sequence ID" value="NZ_JAHLQO010000001.1"/>
</dbReference>
<keyword evidence="6" id="KW-1185">Reference proteome</keyword>
<organism evidence="5 6">
    <name type="scientific">Peptoniphilus ovalis</name>
    <dbReference type="NCBI Taxonomy" id="2841503"/>
    <lineage>
        <taxon>Bacteria</taxon>
        <taxon>Bacillati</taxon>
        <taxon>Bacillota</taxon>
        <taxon>Tissierellia</taxon>
        <taxon>Tissierellales</taxon>
        <taxon>Peptoniphilaceae</taxon>
        <taxon>Peptoniphilus</taxon>
    </lineage>
</organism>
<evidence type="ECO:0000256" key="3">
    <source>
        <dbReference type="RuleBase" id="RU362085"/>
    </source>
</evidence>
<dbReference type="GO" id="GO:0016787">
    <property type="term" value="F:hydrolase activity"/>
    <property type="evidence" value="ECO:0007669"/>
    <property type="project" value="UniProtKB-KW"/>
</dbReference>
<keyword evidence="3 5" id="KW-0347">Helicase</keyword>
<dbReference type="InterPro" id="IPR007692">
    <property type="entry name" value="DNA_helicase_DnaB"/>
</dbReference>
<protein>
    <recommendedName>
        <fullName evidence="2 3">Replicative DNA helicase</fullName>
        <ecNumber evidence="2 3">5.6.2.3</ecNumber>
    </recommendedName>
</protein>
<evidence type="ECO:0000256" key="1">
    <source>
        <dbReference type="ARBA" id="ARBA00022705"/>
    </source>
</evidence>
<keyword evidence="3" id="KW-0639">Primosome</keyword>
<proteinExistence type="inferred from homology"/>
<name>A0ABS6FEC4_9FIRM</name>
<keyword evidence="3" id="KW-0067">ATP-binding</keyword>
<dbReference type="EMBL" id="JAHLQO010000001">
    <property type="protein sequence ID" value="MBU5668526.1"/>
    <property type="molecule type" value="Genomic_DNA"/>
</dbReference>
<reference evidence="5 6" key="1">
    <citation type="submission" date="2021-06" db="EMBL/GenBank/DDBJ databases">
        <authorList>
            <person name="Sun Q."/>
            <person name="Li D."/>
        </authorList>
    </citation>
    <scope>NUCLEOTIDE SEQUENCE [LARGE SCALE GENOMIC DNA]</scope>
    <source>
        <strain evidence="5 6">MSJ-1</strain>
    </source>
</reference>
<dbReference type="Pfam" id="PF00772">
    <property type="entry name" value="DnaB"/>
    <property type="match status" value="1"/>
</dbReference>
<dbReference type="InterPro" id="IPR007694">
    <property type="entry name" value="DNA_helicase_DnaB-like_C"/>
</dbReference>
<dbReference type="Pfam" id="PF03796">
    <property type="entry name" value="DnaB_C"/>
    <property type="match status" value="1"/>
</dbReference>
<feature type="domain" description="SF4 helicase" evidence="4">
    <location>
        <begin position="185"/>
        <end position="451"/>
    </location>
</feature>
<dbReference type="PANTHER" id="PTHR30153">
    <property type="entry name" value="REPLICATIVE DNA HELICASE DNAB"/>
    <property type="match status" value="1"/>
</dbReference>
<dbReference type="NCBIfam" id="TIGR00665">
    <property type="entry name" value="DnaB"/>
    <property type="match status" value="1"/>
</dbReference>
<dbReference type="PANTHER" id="PTHR30153:SF2">
    <property type="entry name" value="REPLICATIVE DNA HELICASE"/>
    <property type="match status" value="1"/>
</dbReference>
<dbReference type="NCBIfam" id="NF004384">
    <property type="entry name" value="PRK05748.1"/>
    <property type="match status" value="1"/>
</dbReference>
<dbReference type="PROSITE" id="PS51199">
    <property type="entry name" value="SF4_HELICASE"/>
    <property type="match status" value="1"/>
</dbReference>